<accession>A0A2G8L2B1</accession>
<dbReference type="OrthoDB" id="5952546at2759"/>
<dbReference type="Proteomes" id="UP000230750">
    <property type="component" value="Unassembled WGS sequence"/>
</dbReference>
<evidence type="ECO:0000313" key="1">
    <source>
        <dbReference type="EMBL" id="PIK54280.1"/>
    </source>
</evidence>
<keyword evidence="2" id="KW-1185">Reference proteome</keyword>
<proteinExistence type="predicted"/>
<dbReference type="EMBL" id="MRZV01000255">
    <property type="protein sequence ID" value="PIK54280.1"/>
    <property type="molecule type" value="Genomic_DNA"/>
</dbReference>
<sequence>MNALAYRNGVLLHQCGLSSRAITIMNKQHVTVSARRIQLFLTELGKGHDESVQNWKDELITHSKMKAMASALEEAVSRHDISGKNFNYELSPADISVNMEPTVDTILFRAAKDSLSTSFCESTFDDMEESLFPCSGGTCC</sequence>
<gene>
    <name evidence="1" type="ORF">BSL78_08808</name>
</gene>
<dbReference type="AlphaFoldDB" id="A0A2G8L2B1"/>
<reference evidence="1 2" key="1">
    <citation type="journal article" date="2017" name="PLoS Biol.">
        <title>The sea cucumber genome provides insights into morphological evolution and visceral regeneration.</title>
        <authorList>
            <person name="Zhang X."/>
            <person name="Sun L."/>
            <person name="Yuan J."/>
            <person name="Sun Y."/>
            <person name="Gao Y."/>
            <person name="Zhang L."/>
            <person name="Li S."/>
            <person name="Dai H."/>
            <person name="Hamel J.F."/>
            <person name="Liu C."/>
            <person name="Yu Y."/>
            <person name="Liu S."/>
            <person name="Lin W."/>
            <person name="Guo K."/>
            <person name="Jin S."/>
            <person name="Xu P."/>
            <person name="Storey K.B."/>
            <person name="Huan P."/>
            <person name="Zhang T."/>
            <person name="Zhou Y."/>
            <person name="Zhang J."/>
            <person name="Lin C."/>
            <person name="Li X."/>
            <person name="Xing L."/>
            <person name="Huo D."/>
            <person name="Sun M."/>
            <person name="Wang L."/>
            <person name="Mercier A."/>
            <person name="Li F."/>
            <person name="Yang H."/>
            <person name="Xiang J."/>
        </authorList>
    </citation>
    <scope>NUCLEOTIDE SEQUENCE [LARGE SCALE GENOMIC DNA]</scope>
    <source>
        <strain evidence="1">Shaxun</strain>
        <tissue evidence="1">Muscle</tissue>
    </source>
</reference>
<name>A0A2G8L2B1_STIJA</name>
<comment type="caution">
    <text evidence="1">The sequence shown here is derived from an EMBL/GenBank/DDBJ whole genome shotgun (WGS) entry which is preliminary data.</text>
</comment>
<protein>
    <submittedName>
        <fullName evidence="1">Uncharacterized protein</fullName>
    </submittedName>
</protein>
<organism evidence="1 2">
    <name type="scientific">Stichopus japonicus</name>
    <name type="common">Sea cucumber</name>
    <dbReference type="NCBI Taxonomy" id="307972"/>
    <lineage>
        <taxon>Eukaryota</taxon>
        <taxon>Metazoa</taxon>
        <taxon>Echinodermata</taxon>
        <taxon>Eleutherozoa</taxon>
        <taxon>Echinozoa</taxon>
        <taxon>Holothuroidea</taxon>
        <taxon>Aspidochirotacea</taxon>
        <taxon>Aspidochirotida</taxon>
        <taxon>Stichopodidae</taxon>
        <taxon>Apostichopus</taxon>
    </lineage>
</organism>
<evidence type="ECO:0000313" key="2">
    <source>
        <dbReference type="Proteomes" id="UP000230750"/>
    </source>
</evidence>